<evidence type="ECO:0000313" key="9">
    <source>
        <dbReference type="Proteomes" id="UP001497382"/>
    </source>
</evidence>
<evidence type="ECO:0000313" key="8">
    <source>
        <dbReference type="EMBL" id="CAL1277552.1"/>
    </source>
</evidence>
<keyword evidence="4 7" id="KW-0812">Transmembrane</keyword>
<name>A0AAV2A0S0_9ARAC</name>
<keyword evidence="9" id="KW-1185">Reference proteome</keyword>
<proteinExistence type="inferred from homology"/>
<keyword evidence="3" id="KW-0762">Sugar transport</keyword>
<feature type="transmembrane region" description="Helical" evidence="7">
    <location>
        <begin position="207"/>
        <end position="228"/>
    </location>
</feature>
<reference evidence="8 9" key="1">
    <citation type="submission" date="2024-04" db="EMBL/GenBank/DDBJ databases">
        <authorList>
            <person name="Rising A."/>
            <person name="Reimegard J."/>
            <person name="Sonavane S."/>
            <person name="Akerstrom W."/>
            <person name="Nylinder S."/>
            <person name="Hedman E."/>
            <person name="Kallberg Y."/>
        </authorList>
    </citation>
    <scope>NUCLEOTIDE SEQUENCE [LARGE SCALE GENOMIC DNA]</scope>
</reference>
<dbReference type="PANTHER" id="PTHR10231">
    <property type="entry name" value="NUCLEOTIDE-SUGAR TRANSMEMBRANE TRANSPORTER"/>
    <property type="match status" value="1"/>
</dbReference>
<feature type="transmembrane region" description="Helical" evidence="7">
    <location>
        <begin position="240"/>
        <end position="261"/>
    </location>
</feature>
<dbReference type="GO" id="GO:0015165">
    <property type="term" value="F:pyrimidine nucleotide-sugar transmembrane transporter activity"/>
    <property type="evidence" value="ECO:0007669"/>
    <property type="project" value="InterPro"/>
</dbReference>
<sequence length="358" mass="39936">MNKMSVIDMENVMKKDGHSPPYEMLPSEVQFYEKLYFKAKHVMKYASLVTLTLQNASLNLMMRYARMQRELFISSTAVVMAEILKLFICLFMVGLEEGNIWLLLGVLKKDILKQPIDTLKVAIPSFVYLLQNNLLYVGATHLDAATCQVTYQLKILTTALLSVIMLKKKLSVQQWISLVTLFVGVAIVQLAQLNAPASAETNHEQKPLLGMVAIVVACCLSGFAGVYFEKILKSTEEISVWMRNIQLCTASIPLGLVTVYFMDREEVSTKGFFYAYDFVVWIVIFLQAGGGIVVALVVKYADNILKGFATSLAIILSCVTSMYFLNFHLTGQFVVGAAIVMGSVYLYGRPQSAVGYKK</sequence>
<evidence type="ECO:0000256" key="4">
    <source>
        <dbReference type="ARBA" id="ARBA00022692"/>
    </source>
</evidence>
<keyword evidence="6 7" id="KW-0472">Membrane</keyword>
<dbReference type="InterPro" id="IPR007271">
    <property type="entry name" value="Nuc_sug_transpt"/>
</dbReference>
<protein>
    <recommendedName>
        <fullName evidence="10">UDP-galactose translocator</fullName>
    </recommendedName>
</protein>
<feature type="transmembrane region" description="Helical" evidence="7">
    <location>
        <begin position="273"/>
        <end position="298"/>
    </location>
</feature>
<feature type="transmembrane region" description="Helical" evidence="7">
    <location>
        <begin position="305"/>
        <end position="325"/>
    </location>
</feature>
<keyword evidence="3" id="KW-0813">Transport</keyword>
<dbReference type="InterPro" id="IPR037185">
    <property type="entry name" value="EmrE-like"/>
</dbReference>
<dbReference type="Pfam" id="PF04142">
    <property type="entry name" value="Nuc_sug_transp"/>
    <property type="match status" value="1"/>
</dbReference>
<dbReference type="AlphaFoldDB" id="A0AAV2A0S0"/>
<accession>A0AAV2A0S0</accession>
<dbReference type="GO" id="GO:0000139">
    <property type="term" value="C:Golgi membrane"/>
    <property type="evidence" value="ECO:0007669"/>
    <property type="project" value="InterPro"/>
</dbReference>
<feature type="transmembrane region" description="Helical" evidence="7">
    <location>
        <begin position="331"/>
        <end position="348"/>
    </location>
</feature>
<dbReference type="PIRSF" id="PIRSF005799">
    <property type="entry name" value="UDP-gal_transpt"/>
    <property type="match status" value="1"/>
</dbReference>
<evidence type="ECO:0000256" key="5">
    <source>
        <dbReference type="ARBA" id="ARBA00022989"/>
    </source>
</evidence>
<keyword evidence="5 7" id="KW-1133">Transmembrane helix</keyword>
<dbReference type="Proteomes" id="UP001497382">
    <property type="component" value="Unassembled WGS sequence"/>
</dbReference>
<evidence type="ECO:0000256" key="3">
    <source>
        <dbReference type="ARBA" id="ARBA00022597"/>
    </source>
</evidence>
<feature type="transmembrane region" description="Helical" evidence="7">
    <location>
        <begin position="175"/>
        <end position="195"/>
    </location>
</feature>
<organism evidence="8 9">
    <name type="scientific">Larinioides sclopetarius</name>
    <dbReference type="NCBI Taxonomy" id="280406"/>
    <lineage>
        <taxon>Eukaryota</taxon>
        <taxon>Metazoa</taxon>
        <taxon>Ecdysozoa</taxon>
        <taxon>Arthropoda</taxon>
        <taxon>Chelicerata</taxon>
        <taxon>Arachnida</taxon>
        <taxon>Araneae</taxon>
        <taxon>Araneomorphae</taxon>
        <taxon>Entelegynae</taxon>
        <taxon>Araneoidea</taxon>
        <taxon>Araneidae</taxon>
        <taxon>Larinioides</taxon>
    </lineage>
</organism>
<evidence type="ECO:0000256" key="6">
    <source>
        <dbReference type="ARBA" id="ARBA00023136"/>
    </source>
</evidence>
<feature type="transmembrane region" description="Helical" evidence="7">
    <location>
        <begin position="71"/>
        <end position="95"/>
    </location>
</feature>
<comment type="caution">
    <text evidence="8">The sequence shown here is derived from an EMBL/GenBank/DDBJ whole genome shotgun (WGS) entry which is preliminary data.</text>
</comment>
<dbReference type="SUPFAM" id="SSF103481">
    <property type="entry name" value="Multidrug resistance efflux transporter EmrE"/>
    <property type="match status" value="1"/>
</dbReference>
<evidence type="ECO:0008006" key="10">
    <source>
        <dbReference type="Google" id="ProtNLM"/>
    </source>
</evidence>
<comment type="similarity">
    <text evidence="2">Belongs to the nucleotide-sugar transporter family. SLC35A subfamily.</text>
</comment>
<dbReference type="NCBIfam" id="TIGR00803">
    <property type="entry name" value="nst"/>
    <property type="match status" value="1"/>
</dbReference>
<gene>
    <name evidence="8" type="ORF">LARSCL_LOCUS9279</name>
</gene>
<comment type="subcellular location">
    <subcellularLocation>
        <location evidence="1">Membrane</location>
        <topology evidence="1">Multi-pass membrane protein</topology>
    </subcellularLocation>
</comment>
<dbReference type="EMBL" id="CAXIEN010000103">
    <property type="protein sequence ID" value="CAL1277552.1"/>
    <property type="molecule type" value="Genomic_DNA"/>
</dbReference>
<evidence type="ECO:0000256" key="1">
    <source>
        <dbReference type="ARBA" id="ARBA00004141"/>
    </source>
</evidence>
<evidence type="ECO:0000256" key="2">
    <source>
        <dbReference type="ARBA" id="ARBA00009976"/>
    </source>
</evidence>
<evidence type="ECO:0000256" key="7">
    <source>
        <dbReference type="SAM" id="Phobius"/>
    </source>
</evidence>
<feature type="transmembrane region" description="Helical" evidence="7">
    <location>
        <begin position="149"/>
        <end position="166"/>
    </location>
</feature>